<geneLocation type="plasmid" evidence="3">
    <name>pEC404/03-1</name>
</geneLocation>
<evidence type="ECO:0000313" key="3">
    <source>
        <dbReference type="EMBL" id="BAU62008.1"/>
    </source>
</evidence>
<dbReference type="InterPro" id="IPR018927">
    <property type="entry name" value="Pilus_synth_Q_C"/>
</dbReference>
<dbReference type="Gene3D" id="3.55.50.70">
    <property type="match status" value="1"/>
</dbReference>
<dbReference type="RefSeq" id="WP_024235013.1">
    <property type="nucleotide sequence ID" value="NZ_AP014804.1"/>
</dbReference>
<proteinExistence type="predicted"/>
<organism evidence="3">
    <name type="scientific">Escherichia coli O119:H6</name>
    <dbReference type="NCBI Taxonomy" id="397448"/>
    <lineage>
        <taxon>Bacteria</taxon>
        <taxon>Pseudomonadati</taxon>
        <taxon>Pseudomonadota</taxon>
        <taxon>Gammaproteobacteria</taxon>
        <taxon>Enterobacterales</taxon>
        <taxon>Enterobacteriaceae</taxon>
        <taxon>Escherichia</taxon>
    </lineage>
</organism>
<evidence type="ECO:0000256" key="1">
    <source>
        <dbReference type="SAM" id="SignalP"/>
    </source>
</evidence>
<dbReference type="Pfam" id="PF10671">
    <property type="entry name" value="TcpQ"/>
    <property type="match status" value="1"/>
</dbReference>
<dbReference type="EMBL" id="AP014804">
    <property type="protein sequence ID" value="BAU62008.1"/>
    <property type="molecule type" value="Genomic_DNA"/>
</dbReference>
<dbReference type="AlphaFoldDB" id="A0A140JY31"/>
<keyword evidence="1" id="KW-0732">Signal</keyword>
<keyword evidence="3" id="KW-0449">Lipoprotein</keyword>
<feature type="signal peptide" evidence="1">
    <location>
        <begin position="1"/>
        <end position="18"/>
    </location>
</feature>
<gene>
    <name evidence="3" type="primary">bfpG</name>
    <name evidence="3" type="ORF">EPECO119H6_pEC404/03-1-004</name>
</gene>
<reference evidence="3" key="1">
    <citation type="journal article" date="2016" name="Int. J. Med. Microbiol.">
        <title>Genetic relatedness and virulence properties of enteropathogenic Escherichia coli strains of serotype O119:H6 expressing localized adherence or localized and aggregative adherence-like patterns on HeLa cells.</title>
        <authorList>
            <person name="Garcia B.G."/>
            <person name="Ooka T."/>
            <person name="Gotoh Y."/>
            <person name="Vieira M.A.M."/>
            <person name="Yamamoto D."/>
            <person name="Ogura Y."/>
            <person name="Girao D.M."/>
            <person name="Sampaio S.C.F."/>
            <person name="Bonfim Melo A."/>
            <person name="Irino K."/>
            <person name="Hayashi T."/>
            <person name="Gomes T.A.T."/>
        </authorList>
    </citation>
    <scope>NUCLEOTIDE SEQUENCE</scope>
    <source>
        <strain evidence="3">EC404/03</strain>
        <plasmid evidence="3">pEC404/03-1</plasmid>
    </source>
</reference>
<sequence>MRTVILFFCLLVSCFTQAQESANKSEKLFSGDTTSVALQASERTIKNAKTDWSVIKGQTLYGVLSDWAQQSGWTVLWHANYNYTLNASAVFKDMSLDDAVKKLLESMGNVSPRVFIKFYNGNHVILVTQSPEG</sequence>
<protein>
    <submittedName>
        <fullName evidence="3">Lipoprotein</fullName>
    </submittedName>
</protein>
<feature type="chain" id="PRO_5007302910" evidence="1">
    <location>
        <begin position="19"/>
        <end position="133"/>
    </location>
</feature>
<feature type="domain" description="Toxin co-regulated pilus biosynthesis protein Q C-terminal" evidence="2">
    <location>
        <begin position="51"/>
        <end position="129"/>
    </location>
</feature>
<evidence type="ECO:0000259" key="2">
    <source>
        <dbReference type="Pfam" id="PF10671"/>
    </source>
</evidence>
<name>A0A140JY31_ECOLX</name>
<accession>A0A140JY31</accession>
<keyword evidence="3" id="KW-0614">Plasmid</keyword>